<dbReference type="GO" id="GO:0004359">
    <property type="term" value="F:glutaminase activity"/>
    <property type="evidence" value="ECO:0007669"/>
    <property type="project" value="UniProtKB-UniRule"/>
</dbReference>
<dbReference type="GO" id="GO:0036381">
    <property type="term" value="F:pyridoxal 5'-phosphate synthase (glutamine hydrolysing) activity"/>
    <property type="evidence" value="ECO:0007669"/>
    <property type="project" value="UniProtKB-UniRule"/>
</dbReference>
<dbReference type="PIRSF" id="PIRSF005639">
    <property type="entry name" value="Glut_amidoT_SNO"/>
    <property type="match status" value="1"/>
</dbReference>
<dbReference type="EC" id="4.3.3.6" evidence="2"/>
<feature type="active site" description="Charge relay system" evidence="2 3">
    <location>
        <position position="195"/>
    </location>
</feature>
<protein>
    <recommendedName>
        <fullName evidence="2">Pyridoxal 5'-phosphate synthase subunit PdxT</fullName>
        <ecNumber evidence="2">4.3.3.6</ecNumber>
    </recommendedName>
    <alternativeName>
        <fullName evidence="2">Pdx2</fullName>
    </alternativeName>
    <alternativeName>
        <fullName evidence="2">Pyridoxal 5'-phosphate synthase glutaminase subunit</fullName>
        <ecNumber evidence="2">3.5.1.2</ecNumber>
    </alternativeName>
</protein>
<feature type="binding site" evidence="2 4">
    <location>
        <begin position="143"/>
        <end position="144"/>
    </location>
    <ligand>
        <name>L-glutamine</name>
        <dbReference type="ChEBI" id="CHEBI:58359"/>
    </ligand>
</feature>
<organism evidence="5 6">
    <name type="scientific">Halopiger xanaduensis (strain DSM 18323 / JCM 14033 / SH-6)</name>
    <dbReference type="NCBI Taxonomy" id="797210"/>
    <lineage>
        <taxon>Archaea</taxon>
        <taxon>Methanobacteriati</taxon>
        <taxon>Methanobacteriota</taxon>
        <taxon>Stenosarchaea group</taxon>
        <taxon>Halobacteria</taxon>
        <taxon>Halobacteriales</taxon>
        <taxon>Natrialbaceae</taxon>
        <taxon>Halopiger</taxon>
    </lineage>
</organism>
<dbReference type="KEGG" id="hxa:Halxa_3427"/>
<comment type="pathway">
    <text evidence="2">Cofactor biosynthesis; pyridoxal 5'-phosphate biosynthesis.</text>
</comment>
<dbReference type="PANTHER" id="PTHR31559:SF0">
    <property type="entry name" value="PYRIDOXAL 5'-PHOSPHATE SYNTHASE SUBUNIT SNO1-RELATED"/>
    <property type="match status" value="1"/>
</dbReference>
<dbReference type="Pfam" id="PF01174">
    <property type="entry name" value="SNO"/>
    <property type="match status" value="1"/>
</dbReference>
<dbReference type="EMBL" id="CP002839">
    <property type="protein sequence ID" value="AEH38038.1"/>
    <property type="molecule type" value="Genomic_DNA"/>
</dbReference>
<keyword evidence="2" id="KW-0378">Hydrolase</keyword>
<dbReference type="eggNOG" id="arCOG00034">
    <property type="taxonomic scope" value="Archaea"/>
</dbReference>
<comment type="function">
    <text evidence="2">Catalyzes the hydrolysis of glutamine to glutamate and ammonia as part of the biosynthesis of pyridoxal 5'-phosphate. The resulting ammonia molecule is channeled to the active site of PdxS.</text>
</comment>
<evidence type="ECO:0000256" key="2">
    <source>
        <dbReference type="HAMAP-Rule" id="MF_01615"/>
    </source>
</evidence>
<keyword evidence="1 2" id="KW-0315">Glutamine amidotransferase</keyword>
<dbReference type="GeneID" id="10798375"/>
<dbReference type="Gene3D" id="3.40.50.880">
    <property type="match status" value="1"/>
</dbReference>
<dbReference type="HOGENOM" id="CLU_069674_2_0_2"/>
<dbReference type="SUPFAM" id="SSF52317">
    <property type="entry name" value="Class I glutamine amidotransferase-like"/>
    <property type="match status" value="1"/>
</dbReference>
<comment type="subunit">
    <text evidence="2">In the presence of PdxS, forms a dodecamer of heterodimers. Only shows activity in the heterodimer.</text>
</comment>
<dbReference type="GO" id="GO:0016740">
    <property type="term" value="F:transferase activity"/>
    <property type="evidence" value="ECO:0007669"/>
    <property type="project" value="UniProtKB-KW"/>
</dbReference>
<dbReference type="EC" id="3.5.1.2" evidence="2"/>
<dbReference type="PROSITE" id="PS51273">
    <property type="entry name" value="GATASE_TYPE_1"/>
    <property type="match status" value="1"/>
</dbReference>
<evidence type="ECO:0000313" key="6">
    <source>
        <dbReference type="Proteomes" id="UP000006794"/>
    </source>
</evidence>
<sequence length="228" mass="23814">MPLTAGVVAVQGDVEEHADAIERAARARGHEVTVREIRESGIVPDCDLLAMPGGESTTISRLVHSEGIAAEIRDHVAAGKPLLATCAGLIVASSDPNDDRVDELGLLDVAVERNAFGRQKDSFEAPLEVEGLADDEPYPAVFIRAPAVADVDIGADDNGDEGGNGDANAEVLATWDGRPVAVRQGSVVGTAFHPELTPDSRIHGLAFFENEAASVPALENEKPATDPA</sequence>
<dbReference type="InterPro" id="IPR002161">
    <property type="entry name" value="PdxT/SNO"/>
</dbReference>
<name>F8D8W7_HALXS</name>
<dbReference type="HAMAP" id="MF_01615">
    <property type="entry name" value="PdxT"/>
    <property type="match status" value="1"/>
</dbReference>
<dbReference type="OrthoDB" id="26717at2157"/>
<dbReference type="GO" id="GO:1903600">
    <property type="term" value="C:glutaminase complex"/>
    <property type="evidence" value="ECO:0007669"/>
    <property type="project" value="TreeGrafter"/>
</dbReference>
<dbReference type="GO" id="GO:0005829">
    <property type="term" value="C:cytosol"/>
    <property type="evidence" value="ECO:0007669"/>
    <property type="project" value="TreeGrafter"/>
</dbReference>
<dbReference type="RefSeq" id="WP_013880927.1">
    <property type="nucleotide sequence ID" value="NC_015666.1"/>
</dbReference>
<dbReference type="NCBIfam" id="TIGR03800">
    <property type="entry name" value="PLP_synth_Pdx2"/>
    <property type="match status" value="1"/>
</dbReference>
<dbReference type="AlphaFoldDB" id="F8D8W7"/>
<dbReference type="STRING" id="797210.Halxa_3427"/>
<comment type="similarity">
    <text evidence="2">Belongs to the glutaminase PdxT/SNO family.</text>
</comment>
<reference evidence="5 6" key="1">
    <citation type="journal article" date="2012" name="Stand. Genomic Sci.">
        <title>Complete genome sequence of Halopiger xanaduensis type strain (SH-6(T)).</title>
        <authorList>
            <person name="Anderson I."/>
            <person name="Tindall B.J."/>
            <person name="Rohde M."/>
            <person name="Lucas S."/>
            <person name="Han J."/>
            <person name="Lapidus A."/>
            <person name="Cheng J.F."/>
            <person name="Goodwin L."/>
            <person name="Pitluck S."/>
            <person name="Peters L."/>
            <person name="Pati A."/>
            <person name="Mikhailova N."/>
            <person name="Pagani I."/>
            <person name="Teshima H."/>
            <person name="Han C."/>
            <person name="Tapia R."/>
            <person name="Land M."/>
            <person name="Woyke T."/>
            <person name="Klenk H.P."/>
            <person name="Kyrpides N."/>
            <person name="Ivanova N."/>
        </authorList>
    </citation>
    <scope>NUCLEOTIDE SEQUENCE [LARGE SCALE GENOMIC DNA]</scope>
    <source>
        <strain evidence="6">DSM 18323 / JCM 14033 / SH-6</strain>
    </source>
</reference>
<evidence type="ECO:0000256" key="1">
    <source>
        <dbReference type="ARBA" id="ARBA00022962"/>
    </source>
</evidence>
<dbReference type="GO" id="GO:0006543">
    <property type="term" value="P:L-glutamine catabolic process"/>
    <property type="evidence" value="ECO:0007669"/>
    <property type="project" value="UniProtKB-UniRule"/>
</dbReference>
<dbReference type="GO" id="GO:0008614">
    <property type="term" value="P:pyridoxine metabolic process"/>
    <property type="evidence" value="ECO:0007669"/>
    <property type="project" value="TreeGrafter"/>
</dbReference>
<dbReference type="UniPathway" id="UPA00245"/>
<gene>
    <name evidence="2" type="primary">pdxT</name>
    <name evidence="5" type="ordered locus">Halxa_3427</name>
</gene>
<dbReference type="InterPro" id="IPR029062">
    <property type="entry name" value="Class_I_gatase-like"/>
</dbReference>
<dbReference type="PROSITE" id="PS51130">
    <property type="entry name" value="PDXT_SNO_2"/>
    <property type="match status" value="1"/>
</dbReference>
<comment type="catalytic activity">
    <reaction evidence="2">
        <text>aldehydo-D-ribose 5-phosphate + D-glyceraldehyde 3-phosphate + L-glutamine = pyridoxal 5'-phosphate + L-glutamate + phosphate + 3 H2O + H(+)</text>
        <dbReference type="Rhea" id="RHEA:31507"/>
        <dbReference type="ChEBI" id="CHEBI:15377"/>
        <dbReference type="ChEBI" id="CHEBI:15378"/>
        <dbReference type="ChEBI" id="CHEBI:29985"/>
        <dbReference type="ChEBI" id="CHEBI:43474"/>
        <dbReference type="ChEBI" id="CHEBI:58273"/>
        <dbReference type="ChEBI" id="CHEBI:58359"/>
        <dbReference type="ChEBI" id="CHEBI:59776"/>
        <dbReference type="ChEBI" id="CHEBI:597326"/>
        <dbReference type="EC" id="4.3.3.6"/>
    </reaction>
</comment>
<dbReference type="Proteomes" id="UP000006794">
    <property type="component" value="Chromosome"/>
</dbReference>
<evidence type="ECO:0000256" key="4">
    <source>
        <dbReference type="PIRSR" id="PIRSR005639-2"/>
    </source>
</evidence>
<evidence type="ECO:0000256" key="3">
    <source>
        <dbReference type="PIRSR" id="PIRSR005639-1"/>
    </source>
</evidence>
<feature type="active site" description="Nucleophile" evidence="2 3">
    <location>
        <position position="86"/>
    </location>
</feature>
<feature type="active site" description="Charge relay system" evidence="2 3">
    <location>
        <position position="193"/>
    </location>
</feature>
<accession>F8D8W7</accession>
<keyword evidence="6" id="KW-1185">Reference proteome</keyword>
<dbReference type="PANTHER" id="PTHR31559">
    <property type="entry name" value="PYRIDOXAL 5'-PHOSPHATE SYNTHASE SUBUNIT SNO"/>
    <property type="match status" value="1"/>
</dbReference>
<dbReference type="CDD" id="cd01749">
    <property type="entry name" value="GATase1_PB"/>
    <property type="match status" value="1"/>
</dbReference>
<comment type="catalytic activity">
    <reaction evidence="2">
        <text>L-glutamine + H2O = L-glutamate + NH4(+)</text>
        <dbReference type="Rhea" id="RHEA:15889"/>
        <dbReference type="ChEBI" id="CHEBI:15377"/>
        <dbReference type="ChEBI" id="CHEBI:28938"/>
        <dbReference type="ChEBI" id="CHEBI:29985"/>
        <dbReference type="ChEBI" id="CHEBI:58359"/>
        <dbReference type="EC" id="3.5.1.2"/>
    </reaction>
</comment>
<evidence type="ECO:0000313" key="5">
    <source>
        <dbReference type="EMBL" id="AEH38038.1"/>
    </source>
</evidence>
<feature type="binding site" evidence="2 4">
    <location>
        <position position="113"/>
    </location>
    <ligand>
        <name>L-glutamine</name>
        <dbReference type="ChEBI" id="CHEBI:58359"/>
    </ligand>
</feature>
<feature type="binding site" evidence="2 4">
    <location>
        <begin position="54"/>
        <end position="56"/>
    </location>
    <ligand>
        <name>L-glutamine</name>
        <dbReference type="ChEBI" id="CHEBI:58359"/>
    </ligand>
</feature>
<keyword evidence="2" id="KW-0456">Lyase</keyword>
<dbReference type="GO" id="GO:0042823">
    <property type="term" value="P:pyridoxal phosphate biosynthetic process"/>
    <property type="evidence" value="ECO:0007669"/>
    <property type="project" value="UniProtKB-UniRule"/>
</dbReference>
<proteinExistence type="inferred from homology"/>
<keyword evidence="5" id="KW-0808">Transferase</keyword>
<keyword evidence="2" id="KW-0663">Pyridoxal phosphate</keyword>